<dbReference type="Gene3D" id="3.30.200.20">
    <property type="entry name" value="Phosphorylase Kinase, domain 1"/>
    <property type="match status" value="1"/>
</dbReference>
<dbReference type="GO" id="GO:0005524">
    <property type="term" value="F:ATP binding"/>
    <property type="evidence" value="ECO:0007669"/>
    <property type="project" value="UniProtKB-UniRule"/>
</dbReference>
<dbReference type="Gene3D" id="3.30.930.10">
    <property type="entry name" value="Bira Bifunctional Protein, Domain 2"/>
    <property type="match status" value="1"/>
</dbReference>
<dbReference type="InterPro" id="IPR045864">
    <property type="entry name" value="aa-tRNA-synth_II/BPL/LPL"/>
</dbReference>
<dbReference type="InterPro" id="IPR017441">
    <property type="entry name" value="Protein_kinase_ATP_BS"/>
</dbReference>
<dbReference type="PANTHER" id="PTHR11042">
    <property type="entry name" value="EUKARYOTIC TRANSLATION INITIATION FACTOR 2-ALPHA KINASE EIF2-ALPHA KINASE -RELATED"/>
    <property type="match status" value="1"/>
</dbReference>
<keyword evidence="5" id="KW-0418">Kinase</keyword>
<dbReference type="Proteomes" id="UP001168821">
    <property type="component" value="Unassembled WGS sequence"/>
</dbReference>
<dbReference type="FunFam" id="3.10.110.10:FF:000057">
    <property type="entry name" value="eukaryotic translation initiation factor 2-alpha kinase 4"/>
    <property type="match status" value="1"/>
</dbReference>
<dbReference type="InterPro" id="IPR041715">
    <property type="entry name" value="HisRS-like_core"/>
</dbReference>
<dbReference type="SMART" id="SM00220">
    <property type="entry name" value="S_TKc"/>
    <property type="match status" value="2"/>
</dbReference>
<feature type="binding site" evidence="11 12">
    <location>
        <position position="537"/>
    </location>
    <ligand>
        <name>ATP</name>
        <dbReference type="ChEBI" id="CHEBI:30616"/>
    </ligand>
</feature>
<evidence type="ECO:0000259" key="15">
    <source>
        <dbReference type="PROSITE" id="PS50011"/>
    </source>
</evidence>
<dbReference type="CDD" id="cd23823">
    <property type="entry name" value="RWD_GCN2"/>
    <property type="match status" value="1"/>
</dbReference>
<dbReference type="PROSITE" id="PS50908">
    <property type="entry name" value="RWD"/>
    <property type="match status" value="1"/>
</dbReference>
<feature type="domain" description="RWD" evidence="16">
    <location>
        <begin position="13"/>
        <end position="127"/>
    </location>
</feature>
<feature type="coiled-coil region" evidence="13">
    <location>
        <begin position="141"/>
        <end position="168"/>
    </location>
</feature>
<evidence type="ECO:0000256" key="12">
    <source>
        <dbReference type="PROSITE-ProRule" id="PRU10141"/>
    </source>
</evidence>
<dbReference type="PROSITE" id="PS00107">
    <property type="entry name" value="PROTEIN_KINASE_ATP"/>
    <property type="match status" value="1"/>
</dbReference>
<evidence type="ECO:0000256" key="6">
    <source>
        <dbReference type="ARBA" id="ARBA00022840"/>
    </source>
</evidence>
<feature type="region of interest" description="Disordered" evidence="14">
    <location>
        <begin position="583"/>
        <end position="606"/>
    </location>
</feature>
<feature type="region of interest" description="Disordered" evidence="14">
    <location>
        <begin position="667"/>
        <end position="691"/>
    </location>
</feature>
<evidence type="ECO:0000256" key="1">
    <source>
        <dbReference type="ARBA" id="ARBA00012513"/>
    </source>
</evidence>
<keyword evidence="13" id="KW-0175">Coiled coil</keyword>
<dbReference type="InterPro" id="IPR011009">
    <property type="entry name" value="Kinase-like_dom_sf"/>
</dbReference>
<evidence type="ECO:0000313" key="18">
    <source>
        <dbReference type="Proteomes" id="UP001168821"/>
    </source>
</evidence>
<dbReference type="InterPro" id="IPR006575">
    <property type="entry name" value="RWD_dom"/>
</dbReference>
<keyword evidence="3" id="KW-0808">Transferase</keyword>
<accession>A0AA38IRG5</accession>
<name>A0AA38IRG5_9CUCU</name>
<dbReference type="GO" id="GO:0000077">
    <property type="term" value="P:DNA damage checkpoint signaling"/>
    <property type="evidence" value="ECO:0007669"/>
    <property type="project" value="InterPro"/>
</dbReference>
<evidence type="ECO:0000256" key="10">
    <source>
        <dbReference type="PIRSR" id="PIRSR000660-1"/>
    </source>
</evidence>
<dbReference type="InterPro" id="IPR000719">
    <property type="entry name" value="Prot_kinase_dom"/>
</dbReference>
<dbReference type="InterPro" id="IPR016135">
    <property type="entry name" value="UBQ-conjugating_enzyme/RWD"/>
</dbReference>
<sequence>MSCEDSAESRQNNEFAALEAIYADDLKDLRGKSAWNKWKPLNFKISLTPQQGSSGCNEVYAKLDLHIICDEDYPNSVPKIKLENSKGLSDNLLFQLQRDLERTANALKGEEMVFQLSQHVQEFLHRHNKPASKSFYDEMLQRQKEKKEKDLQERLMEEDRQRQFMQLEVQKRQEMLKSESRLRRETRYNSENSNENDSEDRRQSLSNNSNENSDECLCDHKKTVLIEFSGREIKRGQCLRHCSFNHIVFIGMDVRTGEIVLLSEWTITNSKHLASLEQEFNYLTKLRHQNLIHYLNFKCENVCDGKIVVYILKEFINGPNCLFFMNENFSVNIQFVKYVAKGVLTALDYLHRNNVVHKDIRESCVYITEKGTVALSNYSLHRRLTDITSQSNSFTNYSKKTDIYKFGAFLVALLQGSVVSNDEDINIPTTVPPELHDFISRCLHKQEKERWTAIQLLNHAFLRHNDLLTSPAHKINLNVEDRNVSPDVTATELSLLQQSGQSRIDQEFELLDNLGKGAFGDVIKARNNLDGRYYAIKRIKLNPKNKQLNKKIVREVKLLSRLNHENIVRYYNSWIERTVIKKDDSSEMETTTSTETEKRPKIIRPDEFTLNDNIEELAPSLKSVEVSITYDSKSQAPFDSSSDESSSDDENRWGVFEVESDGIEFEEPSIEENVAEQSPQSTKSTHSRDSTFENGRQIEFMYIQMEFCEKSTLRNAIDNSVYLDEVRVWRLFREIVEGLAHIHQQGMIHRDLKPVNIFLDSADHVKIGDFGLATNIKTKLNEYNFGRPFQTEEDTMDESKTGLIGTALYVAPELSVASKATYNQKVDIYSLGIIFFEMCYRPSATNMERITILTGIRKKDVVLPEDFPNDDKQKFLIRWLLNHDVSKRPTSQELLQSEHVPPPVLEECELRELVRHTLSNPQLKCYKYLIASCFDQTLTPAQDITYDKDPSAPTLSKPLNLYDYVREVIVKIFKQHGGQNLPTPLLMPKSQYYEGVESCVKLMTHFGGIVSLPHDLRVPFARYVAWNGITSFRRYSVERVYREKKVFGFLPRELYECAFDIVSPTPGNHMPDAEILYVIFEIINELPVVKNKQVTIRLNHTSLIKAILLHCGIKDKHQEVLEKFSDVKDGKMSRSDLQTYLISFGLSDNSIATLTNIFSSEFEVCKAVNQLQQITRKKANEASLLAKQALQDLKTIAHNAEAFGVTFEMVVAPGVIYNIQQYSGMICQFVCELKKKHKHGNKEVLAAGGRYDSMITSYRKMIDNANMSGRDIRQSAVGISLSLDKLVQAVMREQSEDLPNTEYLDVAVCSVGSKPMLKEKTKVLRSLWAVGLRCVMVEATNIEEIHEQCTELKVPHVIMLKDGEQGVVRVHSWERERFQEKMFKLPELVENMQRIIKTWKEGSQEVAPAAGILSKSDSKSSYSEKNDAHDATVSVMFVTAEKLSANARRRYELQIRSHLDGLFKKLSGSVTVLGVSVESNVIRTIASYLEWESDHQYHRSLEIIFEKHQRHKKNLSDICDEIYEQKCKKTKPIVILFSLHDSFHRLLI</sequence>
<dbReference type="GO" id="GO:1990625">
    <property type="term" value="P:negative regulation of cytoplasmic translational initiation in response to stress"/>
    <property type="evidence" value="ECO:0007669"/>
    <property type="project" value="TreeGrafter"/>
</dbReference>
<dbReference type="InterPro" id="IPR016255">
    <property type="entry name" value="Gcn2"/>
</dbReference>
<dbReference type="SUPFAM" id="SSF56112">
    <property type="entry name" value="Protein kinase-like (PK-like)"/>
    <property type="match status" value="2"/>
</dbReference>
<dbReference type="PIRSF" id="PIRSF000660">
    <property type="entry name" value="Ser/Thr_PK_GCN2"/>
    <property type="match status" value="1"/>
</dbReference>
<dbReference type="SMART" id="SM00591">
    <property type="entry name" value="RWD"/>
    <property type="match status" value="1"/>
</dbReference>
<dbReference type="Gene3D" id="3.40.50.800">
    <property type="entry name" value="Anticodon-binding domain"/>
    <property type="match status" value="1"/>
</dbReference>
<feature type="domain" description="Protein kinase" evidence="15">
    <location>
        <begin position="508"/>
        <end position="905"/>
    </location>
</feature>
<dbReference type="Pfam" id="PF05773">
    <property type="entry name" value="RWD"/>
    <property type="match status" value="1"/>
</dbReference>
<feature type="active site" description="Proton acceptor" evidence="10">
    <location>
        <position position="751"/>
    </location>
</feature>
<dbReference type="Pfam" id="PF00069">
    <property type="entry name" value="Pkinase"/>
    <property type="match status" value="3"/>
</dbReference>
<comment type="catalytic activity">
    <reaction evidence="8">
        <text>L-threonyl-[protein] + ATP = O-phospho-L-threonyl-[protein] + ADP + H(+)</text>
        <dbReference type="Rhea" id="RHEA:46608"/>
        <dbReference type="Rhea" id="RHEA-COMP:11060"/>
        <dbReference type="Rhea" id="RHEA-COMP:11605"/>
        <dbReference type="ChEBI" id="CHEBI:15378"/>
        <dbReference type="ChEBI" id="CHEBI:30013"/>
        <dbReference type="ChEBI" id="CHEBI:30616"/>
        <dbReference type="ChEBI" id="CHEBI:61977"/>
        <dbReference type="ChEBI" id="CHEBI:456216"/>
        <dbReference type="EC" id="2.7.11.1"/>
    </reaction>
</comment>
<dbReference type="Pfam" id="PF13393">
    <property type="entry name" value="tRNA-synt_His"/>
    <property type="match status" value="1"/>
</dbReference>
<keyword evidence="6 11" id="KW-0067">ATP-binding</keyword>
<feature type="compositionally biased region" description="Polar residues" evidence="14">
    <location>
        <begin position="675"/>
        <end position="684"/>
    </location>
</feature>
<comment type="catalytic activity">
    <reaction evidence="9">
        <text>L-seryl-[protein] + ATP = O-phospho-L-seryl-[protein] + ADP + H(+)</text>
        <dbReference type="Rhea" id="RHEA:17989"/>
        <dbReference type="Rhea" id="RHEA-COMP:9863"/>
        <dbReference type="Rhea" id="RHEA-COMP:11604"/>
        <dbReference type="ChEBI" id="CHEBI:15378"/>
        <dbReference type="ChEBI" id="CHEBI:29999"/>
        <dbReference type="ChEBI" id="CHEBI:30616"/>
        <dbReference type="ChEBI" id="CHEBI:83421"/>
        <dbReference type="ChEBI" id="CHEBI:456216"/>
        <dbReference type="EC" id="2.7.11.1"/>
    </reaction>
</comment>
<feature type="compositionally biased region" description="Basic and acidic residues" evidence="14">
    <location>
        <begin position="595"/>
        <end position="606"/>
    </location>
</feature>
<keyword evidence="2" id="KW-0723">Serine/threonine-protein kinase</keyword>
<protein>
    <recommendedName>
        <fullName evidence="1">non-specific serine/threonine protein kinase</fullName>
        <ecNumber evidence="1">2.7.11.1</ecNumber>
    </recommendedName>
</protein>
<organism evidence="17 18">
    <name type="scientific">Zophobas morio</name>
    <dbReference type="NCBI Taxonomy" id="2755281"/>
    <lineage>
        <taxon>Eukaryota</taxon>
        <taxon>Metazoa</taxon>
        <taxon>Ecdysozoa</taxon>
        <taxon>Arthropoda</taxon>
        <taxon>Hexapoda</taxon>
        <taxon>Insecta</taxon>
        <taxon>Pterygota</taxon>
        <taxon>Neoptera</taxon>
        <taxon>Endopterygota</taxon>
        <taxon>Coleoptera</taxon>
        <taxon>Polyphaga</taxon>
        <taxon>Cucujiformia</taxon>
        <taxon>Tenebrionidae</taxon>
        <taxon>Zophobas</taxon>
    </lineage>
</organism>
<dbReference type="Gene3D" id="1.10.510.10">
    <property type="entry name" value="Transferase(Phosphotransferase) domain 1"/>
    <property type="match status" value="2"/>
</dbReference>
<dbReference type="PROSITE" id="PS50011">
    <property type="entry name" value="PROTEIN_KINASE_DOM"/>
    <property type="match status" value="2"/>
</dbReference>
<evidence type="ECO:0000256" key="14">
    <source>
        <dbReference type="SAM" id="MobiDB-lite"/>
    </source>
</evidence>
<keyword evidence="18" id="KW-1185">Reference proteome</keyword>
<reference evidence="17" key="1">
    <citation type="journal article" date="2023" name="G3 (Bethesda)">
        <title>Whole genome assemblies of Zophobas morio and Tenebrio molitor.</title>
        <authorList>
            <person name="Kaur S."/>
            <person name="Stinson S.A."/>
            <person name="diCenzo G.C."/>
        </authorList>
    </citation>
    <scope>NUCLEOTIDE SEQUENCE</scope>
    <source>
        <strain evidence="17">QUZm001</strain>
    </source>
</reference>
<dbReference type="GO" id="GO:0005634">
    <property type="term" value="C:nucleus"/>
    <property type="evidence" value="ECO:0007669"/>
    <property type="project" value="TreeGrafter"/>
</dbReference>
<dbReference type="SUPFAM" id="SSF55681">
    <property type="entry name" value="Class II aaRS and biotin synthetases"/>
    <property type="match status" value="1"/>
</dbReference>
<evidence type="ECO:0000256" key="9">
    <source>
        <dbReference type="ARBA" id="ARBA00048679"/>
    </source>
</evidence>
<feature type="compositionally biased region" description="Basic and acidic residues" evidence="14">
    <location>
        <begin position="175"/>
        <end position="188"/>
    </location>
</feature>
<evidence type="ECO:0000256" key="2">
    <source>
        <dbReference type="ARBA" id="ARBA00022527"/>
    </source>
</evidence>
<dbReference type="Gene3D" id="3.10.110.10">
    <property type="entry name" value="Ubiquitin Conjugating Enzyme"/>
    <property type="match status" value="1"/>
</dbReference>
<dbReference type="InterPro" id="IPR050339">
    <property type="entry name" value="CC_SR_Kinase"/>
</dbReference>
<gene>
    <name evidence="17" type="ORF">Zmor_004548</name>
</gene>
<evidence type="ECO:0000256" key="4">
    <source>
        <dbReference type="ARBA" id="ARBA00022741"/>
    </source>
</evidence>
<dbReference type="PANTHER" id="PTHR11042:SF136">
    <property type="entry name" value="EIF-2-ALPHA KINASE GCN2"/>
    <property type="match status" value="1"/>
</dbReference>
<evidence type="ECO:0000256" key="3">
    <source>
        <dbReference type="ARBA" id="ARBA00022679"/>
    </source>
</evidence>
<feature type="region of interest" description="Disordered" evidence="14">
    <location>
        <begin position="175"/>
        <end position="214"/>
    </location>
</feature>
<evidence type="ECO:0000256" key="7">
    <source>
        <dbReference type="ARBA" id="ARBA00037982"/>
    </source>
</evidence>
<evidence type="ECO:0000256" key="11">
    <source>
        <dbReference type="PIRSR" id="PIRSR000660-2"/>
    </source>
</evidence>
<feature type="binding site" evidence="11">
    <location>
        <begin position="514"/>
        <end position="522"/>
    </location>
    <ligand>
        <name>ATP</name>
        <dbReference type="ChEBI" id="CHEBI:30616"/>
    </ligand>
</feature>
<dbReference type="EMBL" id="JALNTZ010000002">
    <property type="protein sequence ID" value="KAJ3660078.1"/>
    <property type="molecule type" value="Genomic_DNA"/>
</dbReference>
<dbReference type="InterPro" id="IPR008271">
    <property type="entry name" value="Ser/Thr_kinase_AS"/>
</dbReference>
<dbReference type="CDD" id="cd14046">
    <property type="entry name" value="STKc_EIF2AK4_GCN2_rpt2"/>
    <property type="match status" value="1"/>
</dbReference>
<evidence type="ECO:0000259" key="16">
    <source>
        <dbReference type="PROSITE" id="PS50908"/>
    </source>
</evidence>
<evidence type="ECO:0000256" key="8">
    <source>
        <dbReference type="ARBA" id="ARBA00047899"/>
    </source>
</evidence>
<comment type="caution">
    <text evidence="17">The sequence shown here is derived from an EMBL/GenBank/DDBJ whole genome shotgun (WGS) entry which is preliminary data.</text>
</comment>
<evidence type="ECO:0000313" key="17">
    <source>
        <dbReference type="EMBL" id="KAJ3660078.1"/>
    </source>
</evidence>
<comment type="similarity">
    <text evidence="7">Belongs to the protein kinase superfamily. Ser/Thr protein kinase family. GCN2 subfamily.</text>
</comment>
<evidence type="ECO:0000256" key="5">
    <source>
        <dbReference type="ARBA" id="ARBA00022777"/>
    </source>
</evidence>
<dbReference type="GO" id="GO:0004694">
    <property type="term" value="F:eukaryotic translation initiation factor 2alpha kinase activity"/>
    <property type="evidence" value="ECO:0007669"/>
    <property type="project" value="InterPro"/>
</dbReference>
<dbReference type="InterPro" id="IPR036621">
    <property type="entry name" value="Anticodon-bd_dom_sf"/>
</dbReference>
<dbReference type="PROSITE" id="PS00108">
    <property type="entry name" value="PROTEIN_KINASE_ST"/>
    <property type="match status" value="1"/>
</dbReference>
<dbReference type="SUPFAM" id="SSF54495">
    <property type="entry name" value="UBC-like"/>
    <property type="match status" value="1"/>
</dbReference>
<dbReference type="GO" id="GO:0005829">
    <property type="term" value="C:cytosol"/>
    <property type="evidence" value="ECO:0007669"/>
    <property type="project" value="TreeGrafter"/>
</dbReference>
<dbReference type="EC" id="2.7.11.1" evidence="1"/>
<proteinExistence type="inferred from homology"/>
<feature type="region of interest" description="Disordered" evidence="14">
    <location>
        <begin position="633"/>
        <end position="652"/>
    </location>
</feature>
<keyword evidence="4 11" id="KW-0547">Nucleotide-binding</keyword>
<evidence type="ECO:0000256" key="13">
    <source>
        <dbReference type="SAM" id="Coils"/>
    </source>
</evidence>
<feature type="domain" description="Protein kinase" evidence="15">
    <location>
        <begin position="233"/>
        <end position="462"/>
    </location>
</feature>